<dbReference type="RefSeq" id="WP_307278392.1">
    <property type="nucleotide sequence ID" value="NZ_JAUSZT010000002.1"/>
</dbReference>
<keyword evidence="1" id="KW-1133">Transmembrane helix</keyword>
<gene>
    <name evidence="2" type="ORF">QFZ34_001371</name>
</gene>
<name>A0ABU0S620_9HYPH</name>
<dbReference type="Proteomes" id="UP001237780">
    <property type="component" value="Unassembled WGS sequence"/>
</dbReference>
<reference evidence="2 3" key="1">
    <citation type="submission" date="2023-07" db="EMBL/GenBank/DDBJ databases">
        <title>Comparative genomics of wheat-associated soil bacteria to identify genetic determinants of phenazine resistance.</title>
        <authorList>
            <person name="Mouncey N."/>
        </authorList>
    </citation>
    <scope>NUCLEOTIDE SEQUENCE [LARGE SCALE GENOMIC DNA]</scope>
    <source>
        <strain evidence="2 3">W4I11</strain>
    </source>
</reference>
<evidence type="ECO:0000313" key="2">
    <source>
        <dbReference type="EMBL" id="MDQ0996194.1"/>
    </source>
</evidence>
<sequence length="45" mass="5158">MENYREYYLSRLHGRTYGVVRRLLADVLLLVLIIGFGTAMNSLVA</sequence>
<feature type="transmembrane region" description="Helical" evidence="1">
    <location>
        <begin position="23"/>
        <end position="44"/>
    </location>
</feature>
<protein>
    <recommendedName>
        <fullName evidence="4">RDD family protein</fullName>
    </recommendedName>
</protein>
<proteinExistence type="predicted"/>
<keyword evidence="3" id="KW-1185">Reference proteome</keyword>
<evidence type="ECO:0000256" key="1">
    <source>
        <dbReference type="SAM" id="Phobius"/>
    </source>
</evidence>
<keyword evidence="1" id="KW-0812">Transmembrane</keyword>
<organism evidence="2 3">
    <name type="scientific">Phyllobacterium ifriqiyense</name>
    <dbReference type="NCBI Taxonomy" id="314238"/>
    <lineage>
        <taxon>Bacteria</taxon>
        <taxon>Pseudomonadati</taxon>
        <taxon>Pseudomonadota</taxon>
        <taxon>Alphaproteobacteria</taxon>
        <taxon>Hyphomicrobiales</taxon>
        <taxon>Phyllobacteriaceae</taxon>
        <taxon>Phyllobacterium</taxon>
    </lineage>
</organism>
<accession>A0ABU0S620</accession>
<evidence type="ECO:0000313" key="3">
    <source>
        <dbReference type="Proteomes" id="UP001237780"/>
    </source>
</evidence>
<comment type="caution">
    <text evidence="2">The sequence shown here is derived from an EMBL/GenBank/DDBJ whole genome shotgun (WGS) entry which is preliminary data.</text>
</comment>
<evidence type="ECO:0008006" key="4">
    <source>
        <dbReference type="Google" id="ProtNLM"/>
    </source>
</evidence>
<keyword evidence="1" id="KW-0472">Membrane</keyword>
<dbReference type="EMBL" id="JAUSZT010000002">
    <property type="protein sequence ID" value="MDQ0996194.1"/>
    <property type="molecule type" value="Genomic_DNA"/>
</dbReference>